<keyword evidence="8" id="KW-0862">Zinc</keyword>
<evidence type="ECO:0000256" key="4">
    <source>
        <dbReference type="ARBA" id="ARBA00022692"/>
    </source>
</evidence>
<dbReference type="CDD" id="cd16461">
    <property type="entry name" value="RING-H2_EL5-like"/>
    <property type="match status" value="1"/>
</dbReference>
<comment type="similarity">
    <text evidence="11">Belongs to the RING-type zinc finger family. ATL subfamily.</text>
</comment>
<evidence type="ECO:0000256" key="3">
    <source>
        <dbReference type="ARBA" id="ARBA00022679"/>
    </source>
</evidence>
<evidence type="ECO:0000256" key="6">
    <source>
        <dbReference type="ARBA" id="ARBA00022771"/>
    </source>
</evidence>
<dbReference type="GO" id="GO:0016740">
    <property type="term" value="F:transferase activity"/>
    <property type="evidence" value="ECO:0007669"/>
    <property type="project" value="UniProtKB-KW"/>
</dbReference>
<reference evidence="15" key="2">
    <citation type="submission" date="2015-07" db="EMBL/GenBank/DDBJ databases">
        <authorList>
            <person name="Noorani M."/>
        </authorList>
    </citation>
    <scope>NUCLEOTIDE SEQUENCE</scope>
    <source>
        <strain evidence="15">Yugu1</strain>
    </source>
</reference>
<evidence type="ECO:0000256" key="5">
    <source>
        <dbReference type="ARBA" id="ARBA00022723"/>
    </source>
</evidence>
<dbReference type="EMBL" id="CM003531">
    <property type="protein sequence ID" value="RCV21210.1"/>
    <property type="molecule type" value="Genomic_DNA"/>
</dbReference>
<evidence type="ECO:0000256" key="13">
    <source>
        <dbReference type="SAM" id="Phobius"/>
    </source>
</evidence>
<proteinExistence type="inferred from homology"/>
<name>A0A368QV90_SETIT</name>
<keyword evidence="4 13" id="KW-0812">Transmembrane</keyword>
<dbReference type="OrthoDB" id="8062037at2759"/>
<protein>
    <recommendedName>
        <fullName evidence="14">RING-type domain-containing protein</fullName>
    </recommendedName>
</protein>
<feature type="domain" description="RING-type" evidence="14">
    <location>
        <begin position="89"/>
        <end position="131"/>
    </location>
</feature>
<organism evidence="15">
    <name type="scientific">Setaria italica</name>
    <name type="common">Foxtail millet</name>
    <name type="synonym">Panicum italicum</name>
    <dbReference type="NCBI Taxonomy" id="4555"/>
    <lineage>
        <taxon>Eukaryota</taxon>
        <taxon>Viridiplantae</taxon>
        <taxon>Streptophyta</taxon>
        <taxon>Embryophyta</taxon>
        <taxon>Tracheophyta</taxon>
        <taxon>Spermatophyta</taxon>
        <taxon>Magnoliopsida</taxon>
        <taxon>Liliopsida</taxon>
        <taxon>Poales</taxon>
        <taxon>Poaceae</taxon>
        <taxon>PACMAD clade</taxon>
        <taxon>Panicoideae</taxon>
        <taxon>Panicodae</taxon>
        <taxon>Paniceae</taxon>
        <taxon>Cenchrinae</taxon>
        <taxon>Setaria</taxon>
    </lineage>
</organism>
<evidence type="ECO:0000256" key="10">
    <source>
        <dbReference type="ARBA" id="ARBA00023136"/>
    </source>
</evidence>
<sequence length="174" mass="17936">MTSPTEILSVALLITGVSLMLAVHILVVFWALRRGLGSRGTSHTDEERAADGCGGRGGLSAGELGALPCYDFKAAAADGGGAGTGSGDCAVCLEAFEPGDRCRRLPRCEHSFHAECVDSWLRKSSACPVCRADVVDRPPKGEGKAAAAGEAGVPGALEMAERRSPVAWGVVAER</sequence>
<dbReference type="Gene3D" id="3.30.40.10">
    <property type="entry name" value="Zinc/RING finger domain, C3HC4 (zinc finger)"/>
    <property type="match status" value="1"/>
</dbReference>
<evidence type="ECO:0000259" key="14">
    <source>
        <dbReference type="PROSITE" id="PS50089"/>
    </source>
</evidence>
<evidence type="ECO:0000256" key="8">
    <source>
        <dbReference type="ARBA" id="ARBA00022833"/>
    </source>
</evidence>
<keyword evidence="7" id="KW-0833">Ubl conjugation pathway</keyword>
<evidence type="ECO:0000256" key="2">
    <source>
        <dbReference type="ARBA" id="ARBA00004906"/>
    </source>
</evidence>
<dbReference type="KEGG" id="sita:101762567"/>
<keyword evidence="5" id="KW-0479">Metal-binding</keyword>
<evidence type="ECO:0000256" key="9">
    <source>
        <dbReference type="ARBA" id="ARBA00022989"/>
    </source>
</evidence>
<comment type="pathway">
    <text evidence="2">Protein modification; protein ubiquitination.</text>
</comment>
<dbReference type="SUPFAM" id="SSF57850">
    <property type="entry name" value="RING/U-box"/>
    <property type="match status" value="1"/>
</dbReference>
<keyword evidence="3" id="KW-0808">Transferase</keyword>
<dbReference type="UniPathway" id="UPA00143"/>
<keyword evidence="9 13" id="KW-1133">Transmembrane helix</keyword>
<dbReference type="Pfam" id="PF13639">
    <property type="entry name" value="zf-RING_2"/>
    <property type="match status" value="1"/>
</dbReference>
<accession>A0A368QV90</accession>
<evidence type="ECO:0000256" key="12">
    <source>
        <dbReference type="PROSITE-ProRule" id="PRU00175"/>
    </source>
</evidence>
<dbReference type="PANTHER" id="PTHR45768:SF61">
    <property type="entry name" value="RING-H2 FINGER PROTEIN ATL18"/>
    <property type="match status" value="1"/>
</dbReference>
<dbReference type="GO" id="GO:0016020">
    <property type="term" value="C:membrane"/>
    <property type="evidence" value="ECO:0007669"/>
    <property type="project" value="UniProtKB-SubCell"/>
</dbReference>
<dbReference type="PANTHER" id="PTHR45768">
    <property type="entry name" value="E3 UBIQUITIN-PROTEIN LIGASE RNF13-LIKE"/>
    <property type="match status" value="1"/>
</dbReference>
<dbReference type="PROSITE" id="PS50089">
    <property type="entry name" value="ZF_RING_2"/>
    <property type="match status" value="1"/>
</dbReference>
<keyword evidence="10 13" id="KW-0472">Membrane</keyword>
<dbReference type="GO" id="GO:0008270">
    <property type="term" value="F:zinc ion binding"/>
    <property type="evidence" value="ECO:0007669"/>
    <property type="project" value="UniProtKB-KW"/>
</dbReference>
<gene>
    <name evidence="15" type="ORF">SETIT_4G120300v2</name>
</gene>
<evidence type="ECO:0000256" key="1">
    <source>
        <dbReference type="ARBA" id="ARBA00004167"/>
    </source>
</evidence>
<feature type="transmembrane region" description="Helical" evidence="13">
    <location>
        <begin position="12"/>
        <end position="32"/>
    </location>
</feature>
<evidence type="ECO:0000256" key="11">
    <source>
        <dbReference type="ARBA" id="ARBA00024209"/>
    </source>
</evidence>
<keyword evidence="6 12" id="KW-0863">Zinc-finger</keyword>
<evidence type="ECO:0000256" key="7">
    <source>
        <dbReference type="ARBA" id="ARBA00022786"/>
    </source>
</evidence>
<dbReference type="InterPro" id="IPR001841">
    <property type="entry name" value="Znf_RING"/>
</dbReference>
<reference evidence="15" key="1">
    <citation type="journal article" date="2012" name="Nat. Biotechnol.">
        <title>Reference genome sequence of the model plant Setaria.</title>
        <authorList>
            <person name="Bennetzen J.L."/>
            <person name="Schmutz J."/>
            <person name="Wang H."/>
            <person name="Percifield R."/>
            <person name="Hawkins J."/>
            <person name="Pontaroli A.C."/>
            <person name="Estep M."/>
            <person name="Feng L."/>
            <person name="Vaughn J.N."/>
            <person name="Grimwood J."/>
            <person name="Jenkins J."/>
            <person name="Barry K."/>
            <person name="Lindquist E."/>
            <person name="Hellsten U."/>
            <person name="Deshpande S."/>
            <person name="Wang X."/>
            <person name="Wu X."/>
            <person name="Mitros T."/>
            <person name="Triplett J."/>
            <person name="Yang X."/>
            <person name="Ye C.Y."/>
            <person name="Mauro-Herrera M."/>
            <person name="Wang L."/>
            <person name="Li P."/>
            <person name="Sharma M."/>
            <person name="Sharma R."/>
            <person name="Ronald P.C."/>
            <person name="Panaud O."/>
            <person name="Kellogg E.A."/>
            <person name="Brutnell T.P."/>
            <person name="Doust A.N."/>
            <person name="Tuskan G.A."/>
            <person name="Rokhsar D."/>
            <person name="Devos K.M."/>
        </authorList>
    </citation>
    <scope>NUCLEOTIDE SEQUENCE [LARGE SCALE GENOMIC DNA]</scope>
    <source>
        <strain evidence="15">Yugu1</strain>
    </source>
</reference>
<evidence type="ECO:0000313" key="15">
    <source>
        <dbReference type="EMBL" id="RCV21210.1"/>
    </source>
</evidence>
<dbReference type="GO" id="GO:0016567">
    <property type="term" value="P:protein ubiquitination"/>
    <property type="evidence" value="ECO:0007669"/>
    <property type="project" value="UniProtKB-UniPathway"/>
</dbReference>
<dbReference type="InterPro" id="IPR013083">
    <property type="entry name" value="Znf_RING/FYVE/PHD"/>
</dbReference>
<comment type="subcellular location">
    <subcellularLocation>
        <location evidence="1">Membrane</location>
        <topology evidence="1">Single-pass membrane protein</topology>
    </subcellularLocation>
</comment>
<dbReference type="AlphaFoldDB" id="A0A368QV90"/>
<dbReference type="SMART" id="SM00184">
    <property type="entry name" value="RING"/>
    <property type="match status" value="1"/>
</dbReference>